<dbReference type="GO" id="GO:0005524">
    <property type="term" value="F:ATP binding"/>
    <property type="evidence" value="ECO:0007669"/>
    <property type="project" value="UniProtKB-KW"/>
</dbReference>
<protein>
    <submittedName>
        <fullName evidence="4">Flp pilus assembly CpaE family ATPase</fullName>
    </submittedName>
</protein>
<evidence type="ECO:0000259" key="3">
    <source>
        <dbReference type="Pfam" id="PF13614"/>
    </source>
</evidence>
<keyword evidence="1" id="KW-0547">Nucleotide-binding</keyword>
<dbReference type="GO" id="GO:0005829">
    <property type="term" value="C:cytosol"/>
    <property type="evidence" value="ECO:0007669"/>
    <property type="project" value="TreeGrafter"/>
</dbReference>
<dbReference type="OrthoDB" id="8281972at2"/>
<reference evidence="4 5" key="1">
    <citation type="submission" date="2018-04" db="EMBL/GenBank/DDBJ databases">
        <title>Genomic Encyclopedia of Archaeal and Bacterial Type Strains, Phase II (KMG-II): from individual species to whole genera.</title>
        <authorList>
            <person name="Goeker M."/>
        </authorList>
    </citation>
    <scope>NUCLEOTIDE SEQUENCE [LARGE SCALE GENOMIC DNA]</scope>
    <source>
        <strain evidence="4 5">DSM 100977</strain>
    </source>
</reference>
<evidence type="ECO:0000256" key="2">
    <source>
        <dbReference type="ARBA" id="ARBA00022840"/>
    </source>
</evidence>
<dbReference type="EMBL" id="QBKS01000002">
    <property type="protein sequence ID" value="PTX54647.1"/>
    <property type="molecule type" value="Genomic_DNA"/>
</dbReference>
<comment type="caution">
    <text evidence="4">The sequence shown here is derived from an EMBL/GenBank/DDBJ whole genome shotgun (WGS) entry which is preliminary data.</text>
</comment>
<evidence type="ECO:0000313" key="4">
    <source>
        <dbReference type="EMBL" id="PTX54647.1"/>
    </source>
</evidence>
<keyword evidence="5" id="KW-1185">Reference proteome</keyword>
<dbReference type="Gene3D" id="3.40.50.300">
    <property type="entry name" value="P-loop containing nucleotide triphosphate hydrolases"/>
    <property type="match status" value="1"/>
</dbReference>
<keyword evidence="2" id="KW-0067">ATP-binding</keyword>
<sequence>MTLVEKEATFTSSRTRPVAVPNLTATQKAAPEQQLKPRALILSQTPGIAEMVAQGLNKEGDIEATPLTMSLTDLVTMPDLSMTEVSVCMFEVVQGDDAQIAALRSLREMGEGRVKFLGVTSEVLTLATARNLMDAGVDEVVPLGSISPQLSHAAALAPATEDVIAARGGTLHNGMVIGVAQTRGGIGATTFALNLAAMLALKPKRSRKAKEVEAPRVAVVDLDLQNGTLGASIDVESNGALIEMLRSGSIADMTFLTKAMVSHPSGIDVLAAPVEFAPLTAMRPDMMASLLDELRMSYDYVVIDMPRTMVDWLDPVLARADKMFLLSDTSVHSVRQARRMIDFYCEDHVSLPLEVVVMLERKPFSTSSAVREAEKFLDRKFTHWVPRDDRSAKLAADRGQPLVTAKPRSIVQKAMAPMVVSLKSYFTADQRRQA</sequence>
<dbReference type="PANTHER" id="PTHR43384:SF6">
    <property type="entry name" value="SEPTUM SITE-DETERMINING PROTEIN MIND HOMOLOG, CHLOROPLASTIC"/>
    <property type="match status" value="1"/>
</dbReference>
<evidence type="ECO:0000256" key="1">
    <source>
        <dbReference type="ARBA" id="ARBA00022741"/>
    </source>
</evidence>
<accession>A0A2T6BF23</accession>
<dbReference type="InterPro" id="IPR027417">
    <property type="entry name" value="P-loop_NTPase"/>
</dbReference>
<dbReference type="InterPro" id="IPR050625">
    <property type="entry name" value="ParA/MinD_ATPase"/>
</dbReference>
<proteinExistence type="predicted"/>
<dbReference type="GO" id="GO:0009898">
    <property type="term" value="C:cytoplasmic side of plasma membrane"/>
    <property type="evidence" value="ECO:0007669"/>
    <property type="project" value="TreeGrafter"/>
</dbReference>
<dbReference type="AlphaFoldDB" id="A0A2T6BF23"/>
<dbReference type="Proteomes" id="UP000243978">
    <property type="component" value="Unassembled WGS sequence"/>
</dbReference>
<dbReference type="InterPro" id="IPR025669">
    <property type="entry name" value="AAA_dom"/>
</dbReference>
<evidence type="ECO:0000313" key="5">
    <source>
        <dbReference type="Proteomes" id="UP000243978"/>
    </source>
</evidence>
<dbReference type="GO" id="GO:0016887">
    <property type="term" value="F:ATP hydrolysis activity"/>
    <property type="evidence" value="ECO:0007669"/>
    <property type="project" value="TreeGrafter"/>
</dbReference>
<dbReference type="Pfam" id="PF13614">
    <property type="entry name" value="AAA_31"/>
    <property type="match status" value="1"/>
</dbReference>
<organism evidence="4 5">
    <name type="scientific">Litoreibacter ponti</name>
    <dbReference type="NCBI Taxonomy" id="1510457"/>
    <lineage>
        <taxon>Bacteria</taxon>
        <taxon>Pseudomonadati</taxon>
        <taxon>Pseudomonadota</taxon>
        <taxon>Alphaproteobacteria</taxon>
        <taxon>Rhodobacterales</taxon>
        <taxon>Roseobacteraceae</taxon>
        <taxon>Litoreibacter</taxon>
    </lineage>
</organism>
<name>A0A2T6BF23_9RHOB</name>
<dbReference type="RefSeq" id="WP_107846957.1">
    <property type="nucleotide sequence ID" value="NZ_QBKS01000002.1"/>
</dbReference>
<feature type="domain" description="AAA" evidence="3">
    <location>
        <begin position="176"/>
        <end position="336"/>
    </location>
</feature>
<gene>
    <name evidence="4" type="ORF">C8N43_3464</name>
</gene>
<dbReference type="GO" id="GO:0051782">
    <property type="term" value="P:negative regulation of cell division"/>
    <property type="evidence" value="ECO:0007669"/>
    <property type="project" value="TreeGrafter"/>
</dbReference>
<dbReference type="PANTHER" id="PTHR43384">
    <property type="entry name" value="SEPTUM SITE-DETERMINING PROTEIN MIND HOMOLOG, CHLOROPLASTIC-RELATED"/>
    <property type="match status" value="1"/>
</dbReference>
<dbReference type="SUPFAM" id="SSF52540">
    <property type="entry name" value="P-loop containing nucleoside triphosphate hydrolases"/>
    <property type="match status" value="1"/>
</dbReference>